<keyword evidence="5" id="KW-0256">Endoplasmic reticulum</keyword>
<evidence type="ECO:0000256" key="7">
    <source>
        <dbReference type="ARBA" id="ARBA00023034"/>
    </source>
</evidence>
<dbReference type="GO" id="GO:0006888">
    <property type="term" value="P:endoplasmic reticulum to Golgi vesicle-mediated transport"/>
    <property type="evidence" value="ECO:0007669"/>
    <property type="project" value="TreeGrafter"/>
</dbReference>
<keyword evidence="4" id="KW-0813">Transport</keyword>
<comment type="subcellular location">
    <subcellularLocation>
        <location evidence="2">Endoplasmic reticulum</location>
    </subcellularLocation>
    <subcellularLocation>
        <location evidence="1">Golgi apparatus</location>
        <location evidence="1">cis-Golgi network</location>
    </subcellularLocation>
</comment>
<dbReference type="SUPFAM" id="SSF111126">
    <property type="entry name" value="Ligand-binding domain in the NO signalling and Golgi transport"/>
    <property type="match status" value="1"/>
</dbReference>
<dbReference type="GO" id="GO:1990070">
    <property type="term" value="C:TRAPPI protein complex"/>
    <property type="evidence" value="ECO:0007669"/>
    <property type="project" value="TreeGrafter"/>
</dbReference>
<keyword evidence="9" id="KW-1185">Reference proteome</keyword>
<name>T1KM02_TETUR</name>
<comment type="similarity">
    <text evidence="3">Belongs to the TRAPP small subunits family. BET3 subfamily.</text>
</comment>
<evidence type="ECO:0000256" key="6">
    <source>
        <dbReference type="ARBA" id="ARBA00022892"/>
    </source>
</evidence>
<evidence type="ECO:0000256" key="4">
    <source>
        <dbReference type="ARBA" id="ARBA00022448"/>
    </source>
</evidence>
<dbReference type="EMBL" id="CAEY01000226">
    <property type="status" value="NOT_ANNOTATED_CDS"/>
    <property type="molecule type" value="Genomic_DNA"/>
</dbReference>
<proteinExistence type="inferred from homology"/>
<evidence type="ECO:0000256" key="1">
    <source>
        <dbReference type="ARBA" id="ARBA00004222"/>
    </source>
</evidence>
<evidence type="ECO:0008006" key="10">
    <source>
        <dbReference type="Google" id="ProtNLM"/>
    </source>
</evidence>
<dbReference type="GO" id="GO:1990072">
    <property type="term" value="C:TRAPPIII protein complex"/>
    <property type="evidence" value="ECO:0007669"/>
    <property type="project" value="TreeGrafter"/>
</dbReference>
<dbReference type="PANTHER" id="PTHR20902:SF0">
    <property type="entry name" value="TRAFFICKING PROTEIN PARTICLE COMPLEX SUBUNIT 5"/>
    <property type="match status" value="1"/>
</dbReference>
<evidence type="ECO:0000256" key="3">
    <source>
        <dbReference type="ARBA" id="ARBA00006218"/>
    </source>
</evidence>
<sequence length="81" mass="9364">MREKNYKRETKLINILIFKTLWQTLFANDADKLEHSNDDPITYYIIESVNCASFIGGIIEAALNETGFNAKVTVHWLKKES</sequence>
<keyword evidence="6" id="KW-0931">ER-Golgi transport</keyword>
<dbReference type="AlphaFoldDB" id="T1KM02"/>
<dbReference type="Gene3D" id="3.30.1380.20">
    <property type="entry name" value="Trafficking protein particle complex subunit 3"/>
    <property type="match status" value="2"/>
</dbReference>
<dbReference type="Proteomes" id="UP000015104">
    <property type="component" value="Unassembled WGS sequence"/>
</dbReference>
<evidence type="ECO:0000313" key="8">
    <source>
        <dbReference type="EnsemblMetazoa" id="tetur155g00010.1"/>
    </source>
</evidence>
<dbReference type="InterPro" id="IPR024096">
    <property type="entry name" value="NO_sig/Golgi_transp_ligand-bd"/>
</dbReference>
<dbReference type="InterPro" id="IPR007194">
    <property type="entry name" value="TRAPP_component"/>
</dbReference>
<accession>T1KM02</accession>
<dbReference type="EnsemblMetazoa" id="tetur155g00010.1">
    <property type="protein sequence ID" value="tetur155g00010.1"/>
    <property type="gene ID" value="tetur155g00010"/>
</dbReference>
<protein>
    <recommendedName>
        <fullName evidence="10">Trafficking protein particle complex subunit 5</fullName>
    </recommendedName>
</protein>
<dbReference type="InterPro" id="IPR016696">
    <property type="entry name" value="TRAPP-I_su5"/>
</dbReference>
<reference evidence="9" key="1">
    <citation type="submission" date="2011-08" db="EMBL/GenBank/DDBJ databases">
        <authorList>
            <person name="Rombauts S."/>
        </authorList>
    </citation>
    <scope>NUCLEOTIDE SEQUENCE</scope>
    <source>
        <strain evidence="9">London</strain>
    </source>
</reference>
<dbReference type="GO" id="GO:0005783">
    <property type="term" value="C:endoplasmic reticulum"/>
    <property type="evidence" value="ECO:0007669"/>
    <property type="project" value="UniProtKB-SubCell"/>
</dbReference>
<dbReference type="Pfam" id="PF04051">
    <property type="entry name" value="TRAPP"/>
    <property type="match status" value="1"/>
</dbReference>
<dbReference type="GO" id="GO:1990071">
    <property type="term" value="C:TRAPPII protein complex"/>
    <property type="evidence" value="ECO:0007669"/>
    <property type="project" value="TreeGrafter"/>
</dbReference>
<dbReference type="eggNOG" id="KOG3315">
    <property type="taxonomic scope" value="Eukaryota"/>
</dbReference>
<dbReference type="HOGENOM" id="CLU_154094_0_0_1"/>
<keyword evidence="7" id="KW-0333">Golgi apparatus</keyword>
<dbReference type="STRING" id="32264.T1KM02"/>
<reference evidence="8" key="2">
    <citation type="submission" date="2015-06" db="UniProtKB">
        <authorList>
            <consortium name="EnsemblMetazoa"/>
        </authorList>
    </citation>
    <scope>IDENTIFICATION</scope>
</reference>
<dbReference type="PANTHER" id="PTHR20902">
    <property type="entry name" value="41-2 PROTEIN ANTIGEN-RELATED"/>
    <property type="match status" value="1"/>
</dbReference>
<organism evidence="8 9">
    <name type="scientific">Tetranychus urticae</name>
    <name type="common">Two-spotted spider mite</name>
    <dbReference type="NCBI Taxonomy" id="32264"/>
    <lineage>
        <taxon>Eukaryota</taxon>
        <taxon>Metazoa</taxon>
        <taxon>Ecdysozoa</taxon>
        <taxon>Arthropoda</taxon>
        <taxon>Chelicerata</taxon>
        <taxon>Arachnida</taxon>
        <taxon>Acari</taxon>
        <taxon>Acariformes</taxon>
        <taxon>Trombidiformes</taxon>
        <taxon>Prostigmata</taxon>
        <taxon>Eleutherengona</taxon>
        <taxon>Raphignathae</taxon>
        <taxon>Tetranychoidea</taxon>
        <taxon>Tetranychidae</taxon>
        <taxon>Tetranychus</taxon>
    </lineage>
</organism>
<evidence type="ECO:0000313" key="9">
    <source>
        <dbReference type="Proteomes" id="UP000015104"/>
    </source>
</evidence>
<evidence type="ECO:0000256" key="5">
    <source>
        <dbReference type="ARBA" id="ARBA00022824"/>
    </source>
</evidence>
<evidence type="ECO:0000256" key="2">
    <source>
        <dbReference type="ARBA" id="ARBA00004240"/>
    </source>
</evidence>